<dbReference type="Gene3D" id="3.40.50.1820">
    <property type="entry name" value="alpha/beta hydrolase"/>
    <property type="match status" value="1"/>
</dbReference>
<dbReference type="Proteomes" id="UP000023435">
    <property type="component" value="Unassembled WGS sequence"/>
</dbReference>
<reference evidence="1 2" key="1">
    <citation type="journal article" date="2014" name="Genome Announc.">
        <title>Draft Genome Sequence of Lysobacter capsici AZ78, a Bacterium Antagonistic to Plant-Pathogenic Oomycetes.</title>
        <authorList>
            <person name="Puopolo G."/>
            <person name="Sonego P."/>
            <person name="Engelen K."/>
            <person name="Pertot I."/>
        </authorList>
    </citation>
    <scope>NUCLEOTIDE SEQUENCE [LARGE SCALE GENOMIC DNA]</scope>
    <source>
        <strain evidence="1 2">AZ78</strain>
    </source>
</reference>
<evidence type="ECO:0000313" key="1">
    <source>
        <dbReference type="EMBL" id="KWS02874.1"/>
    </source>
</evidence>
<protein>
    <submittedName>
        <fullName evidence="1">Uncharacterized protein</fullName>
    </submittedName>
</protein>
<accession>A0A108U5D7</accession>
<dbReference type="AlphaFoldDB" id="A0A108U5D7"/>
<name>A0A108U5D7_9GAMM</name>
<comment type="caution">
    <text evidence="1">The sequence shown here is derived from an EMBL/GenBank/DDBJ whole genome shotgun (WGS) entry which is preliminary data.</text>
</comment>
<dbReference type="SUPFAM" id="SSF53474">
    <property type="entry name" value="alpha/beta-Hydrolases"/>
    <property type="match status" value="1"/>
</dbReference>
<keyword evidence="2" id="KW-1185">Reference proteome</keyword>
<gene>
    <name evidence="1" type="ORF">AZ78_0420</name>
</gene>
<evidence type="ECO:0000313" key="2">
    <source>
        <dbReference type="Proteomes" id="UP000023435"/>
    </source>
</evidence>
<dbReference type="EMBL" id="JAJA02000001">
    <property type="protein sequence ID" value="KWS02874.1"/>
    <property type="molecule type" value="Genomic_DNA"/>
</dbReference>
<proteinExistence type="predicted"/>
<sequence length="420" mass="46799">MLLAGCTGAPVKSAPGETSLRDYHRQWYTPSTASTFSDDVRRSEAPLTIFYDRKGNLYPSAAVPVATNQLIRGFDERQDAGTLRGYFAREAKSSDTVVQRLARDAGLADGALPSNQWSEENWQRIQAGYRRQLAARIEAAADGAPVVFVIHGYRNNYKDARDWYTPLDGMILQHEPRATLVHVYWDGTTGWRFLHLWKQAQYNMAFIGLEFRRLLNELPADMPIRIITHSTGAPLVANAMGDASDAFRENGQPVLLEPEYYVRAAGGDHAAGDDGSYTVKRKSRLRFAAVAPAATLDTFKRYDVARDIVPERITMALNPRDSATGKYFLNCELYGSSCMAVRPVQTCKLLVGTFAASGTDVGVFDFSRSKERTPGTARFWSKHSVMAYSKNDRWTPFLRHLLTDTDTASDTQALCAQPTN</sequence>
<dbReference type="InterPro" id="IPR029058">
    <property type="entry name" value="AB_hydrolase_fold"/>
</dbReference>
<organism evidence="1 2">
    <name type="scientific">Lysobacter capsici AZ78</name>
    <dbReference type="NCBI Taxonomy" id="1444315"/>
    <lineage>
        <taxon>Bacteria</taxon>
        <taxon>Pseudomonadati</taxon>
        <taxon>Pseudomonadota</taxon>
        <taxon>Gammaproteobacteria</taxon>
        <taxon>Lysobacterales</taxon>
        <taxon>Lysobacteraceae</taxon>
        <taxon>Lysobacter</taxon>
    </lineage>
</organism>